<reference evidence="2" key="2">
    <citation type="journal article" date="2015" name="Data Brief">
        <title>Shoot transcriptome of the giant reed, Arundo donax.</title>
        <authorList>
            <person name="Barrero R.A."/>
            <person name="Guerrero F.D."/>
            <person name="Moolhuijzen P."/>
            <person name="Goolsby J.A."/>
            <person name="Tidwell J."/>
            <person name="Bellgard S.E."/>
            <person name="Bellgard M.I."/>
        </authorList>
    </citation>
    <scope>NUCLEOTIDE SEQUENCE</scope>
    <source>
        <tissue evidence="2">Shoot tissue taken approximately 20 cm above the soil surface</tissue>
    </source>
</reference>
<dbReference type="AlphaFoldDB" id="A0A0A9G513"/>
<dbReference type="EMBL" id="GBRH01177245">
    <property type="protein sequence ID" value="JAE20651.1"/>
    <property type="molecule type" value="Transcribed_RNA"/>
</dbReference>
<sequence length="106" mass="12413">MGRRRGHLPHRRRLSAARLWMSGAAAWLWMTETAARLALGFGSRHARCGRREKQGRRKNKRRCDVVGERVGSDGRGAYGRPLADQRKKPSSRRKRWTTEFTDFFRF</sequence>
<protein>
    <submittedName>
        <fullName evidence="2">Uncharacterized protein</fullName>
    </submittedName>
</protein>
<dbReference type="EMBL" id="GBRH01179332">
    <property type="protein sequence ID" value="JAE18564.1"/>
    <property type="molecule type" value="Transcribed_RNA"/>
</dbReference>
<feature type="compositionally biased region" description="Basic residues" evidence="1">
    <location>
        <begin position="48"/>
        <end position="61"/>
    </location>
</feature>
<reference evidence="2" key="1">
    <citation type="submission" date="2014-09" db="EMBL/GenBank/DDBJ databases">
        <authorList>
            <person name="Magalhaes I.L.F."/>
            <person name="Oliveira U."/>
            <person name="Santos F.R."/>
            <person name="Vidigal T.H.D.A."/>
            <person name="Brescovit A.D."/>
            <person name="Santos A.J."/>
        </authorList>
    </citation>
    <scope>NUCLEOTIDE SEQUENCE</scope>
    <source>
        <tissue evidence="2">Shoot tissue taken approximately 20 cm above the soil surface</tissue>
    </source>
</reference>
<evidence type="ECO:0000313" key="2">
    <source>
        <dbReference type="EMBL" id="JAE18564.1"/>
    </source>
</evidence>
<feature type="region of interest" description="Disordered" evidence="1">
    <location>
        <begin position="48"/>
        <end position="93"/>
    </location>
</feature>
<accession>A0A0A9G513</accession>
<feature type="compositionally biased region" description="Basic and acidic residues" evidence="1">
    <location>
        <begin position="62"/>
        <end position="72"/>
    </location>
</feature>
<name>A0A0A9G513_ARUDO</name>
<proteinExistence type="predicted"/>
<organism evidence="2">
    <name type="scientific">Arundo donax</name>
    <name type="common">Giant reed</name>
    <name type="synonym">Donax arundinaceus</name>
    <dbReference type="NCBI Taxonomy" id="35708"/>
    <lineage>
        <taxon>Eukaryota</taxon>
        <taxon>Viridiplantae</taxon>
        <taxon>Streptophyta</taxon>
        <taxon>Embryophyta</taxon>
        <taxon>Tracheophyta</taxon>
        <taxon>Spermatophyta</taxon>
        <taxon>Magnoliopsida</taxon>
        <taxon>Liliopsida</taxon>
        <taxon>Poales</taxon>
        <taxon>Poaceae</taxon>
        <taxon>PACMAD clade</taxon>
        <taxon>Arundinoideae</taxon>
        <taxon>Arundineae</taxon>
        <taxon>Arundo</taxon>
    </lineage>
</organism>
<evidence type="ECO:0000256" key="1">
    <source>
        <dbReference type="SAM" id="MobiDB-lite"/>
    </source>
</evidence>